<evidence type="ECO:0000256" key="1">
    <source>
        <dbReference type="ARBA" id="ARBA00022491"/>
    </source>
</evidence>
<evidence type="ECO:0000313" key="7">
    <source>
        <dbReference type="EMBL" id="AIS52935.1"/>
    </source>
</evidence>
<dbReference type="EMBL" id="CP009170">
    <property type="protein sequence ID" value="AIS52935.1"/>
    <property type="molecule type" value="Genomic_DNA"/>
</dbReference>
<dbReference type="SMART" id="SM00354">
    <property type="entry name" value="HTH_LACI"/>
    <property type="match status" value="1"/>
</dbReference>
<dbReference type="Pfam" id="PF00356">
    <property type="entry name" value="LacI"/>
    <property type="match status" value="1"/>
</dbReference>
<dbReference type="Gene3D" id="3.40.50.2300">
    <property type="match status" value="2"/>
</dbReference>
<dbReference type="InterPro" id="IPR000843">
    <property type="entry name" value="HTH_LacI"/>
</dbReference>
<dbReference type="RefSeq" id="WP_049685595.1">
    <property type="nucleotide sequence ID" value="NZ_CP009170.1"/>
</dbReference>
<protein>
    <submittedName>
        <fullName evidence="7">HTH-type transcriptional regulator RegA</fullName>
    </submittedName>
</protein>
<evidence type="ECO:0000256" key="4">
    <source>
        <dbReference type="ARBA" id="ARBA00023163"/>
    </source>
</evidence>
<reference evidence="8" key="1">
    <citation type="journal article" date="2015" name="Genome Announc.">
        <title>Whole-Genome Sequences of 80 Environmental and Clinical Isolates of Burkholderia pseudomallei.</title>
        <authorList>
            <person name="Johnson S.L."/>
            <person name="Baker A.L."/>
            <person name="Chain P.S."/>
            <person name="Currie B.J."/>
            <person name="Daligault H.E."/>
            <person name="Davenport K.W."/>
            <person name="Davis C.B."/>
            <person name="Inglis T.J."/>
            <person name="Kaestli M."/>
            <person name="Koren S."/>
            <person name="Mayo M."/>
            <person name="Merritt A.J."/>
            <person name="Price E.P."/>
            <person name="Sarovich D.S."/>
            <person name="Warner J."/>
            <person name="Rosovitz M.J."/>
        </authorList>
    </citation>
    <scope>NUCLEOTIDE SEQUENCE [LARGE SCALE GENOMIC DNA]</scope>
    <source>
        <strain evidence="8">DSM 2030</strain>
    </source>
</reference>
<dbReference type="eggNOG" id="COG1609">
    <property type="taxonomic scope" value="Bacteria"/>
</dbReference>
<dbReference type="HOGENOM" id="CLU_037628_6_2_9"/>
<dbReference type="PROSITE" id="PS00356">
    <property type="entry name" value="HTH_LACI_1"/>
    <property type="match status" value="1"/>
</dbReference>
<accession>A0A097ASX3</accession>
<feature type="domain" description="HTH lacI-type" evidence="5">
    <location>
        <begin position="2"/>
        <end position="56"/>
    </location>
</feature>
<keyword evidence="1" id="KW-0678">Repressor</keyword>
<dbReference type="InterPro" id="IPR001387">
    <property type="entry name" value="Cro/C1-type_HTH"/>
</dbReference>
<dbReference type="Gene3D" id="1.10.260.40">
    <property type="entry name" value="lambda repressor-like DNA-binding domains"/>
    <property type="match status" value="1"/>
</dbReference>
<proteinExistence type="predicted"/>
<dbReference type="InterPro" id="IPR028082">
    <property type="entry name" value="Peripla_BP_I"/>
</dbReference>
<dbReference type="PRINTS" id="PR00036">
    <property type="entry name" value="HTHLACI"/>
</dbReference>
<feature type="domain" description="HTH cro/C1-type" evidence="6">
    <location>
        <begin position="5"/>
        <end position="46"/>
    </location>
</feature>
<dbReference type="PROSITE" id="PS50932">
    <property type="entry name" value="HTH_LACI_2"/>
    <property type="match status" value="1"/>
</dbReference>
<dbReference type="CDD" id="cd01392">
    <property type="entry name" value="HTH_LacI"/>
    <property type="match status" value="1"/>
</dbReference>
<evidence type="ECO:0000259" key="5">
    <source>
        <dbReference type="PROSITE" id="PS50932"/>
    </source>
</evidence>
<evidence type="ECO:0000256" key="2">
    <source>
        <dbReference type="ARBA" id="ARBA00023015"/>
    </source>
</evidence>
<keyword evidence="4" id="KW-0804">Transcription</keyword>
<dbReference type="PANTHER" id="PTHR30146:SF148">
    <property type="entry name" value="HTH-TYPE TRANSCRIPTIONAL REPRESSOR PURR-RELATED"/>
    <property type="match status" value="1"/>
</dbReference>
<keyword evidence="3" id="KW-0238">DNA-binding</keyword>
<evidence type="ECO:0000259" key="6">
    <source>
        <dbReference type="PROSITE" id="PS50943"/>
    </source>
</evidence>
<evidence type="ECO:0000256" key="3">
    <source>
        <dbReference type="ARBA" id="ARBA00023125"/>
    </source>
</evidence>
<keyword evidence="2" id="KW-0805">Transcription regulation</keyword>
<dbReference type="KEGG" id="tki:TKV_c17840"/>
<dbReference type="SUPFAM" id="SSF47413">
    <property type="entry name" value="lambda repressor-like DNA-binding domains"/>
    <property type="match status" value="1"/>
</dbReference>
<organism evidence="7 8">
    <name type="scientific">Thermoanaerobacter kivui</name>
    <name type="common">Acetogenium kivui</name>
    <dbReference type="NCBI Taxonomy" id="2325"/>
    <lineage>
        <taxon>Bacteria</taxon>
        <taxon>Bacillati</taxon>
        <taxon>Bacillota</taxon>
        <taxon>Clostridia</taxon>
        <taxon>Thermoanaerobacterales</taxon>
        <taxon>Thermoanaerobacteraceae</taxon>
        <taxon>Thermoanaerobacter</taxon>
    </lineage>
</organism>
<dbReference type="Proteomes" id="UP000029669">
    <property type="component" value="Chromosome"/>
</dbReference>
<dbReference type="CDD" id="cd06284">
    <property type="entry name" value="PBP1_LacI-like"/>
    <property type="match status" value="1"/>
</dbReference>
<dbReference type="GO" id="GO:0000976">
    <property type="term" value="F:transcription cis-regulatory region binding"/>
    <property type="evidence" value="ECO:0007669"/>
    <property type="project" value="TreeGrafter"/>
</dbReference>
<keyword evidence="8" id="KW-1185">Reference proteome</keyword>
<dbReference type="OrthoDB" id="9784962at2"/>
<dbReference type="SUPFAM" id="SSF53822">
    <property type="entry name" value="Periplasmic binding protein-like I"/>
    <property type="match status" value="1"/>
</dbReference>
<dbReference type="Pfam" id="PF00532">
    <property type="entry name" value="Peripla_BP_1"/>
    <property type="match status" value="1"/>
</dbReference>
<dbReference type="GO" id="GO:0003700">
    <property type="term" value="F:DNA-binding transcription factor activity"/>
    <property type="evidence" value="ECO:0007669"/>
    <property type="project" value="TreeGrafter"/>
</dbReference>
<gene>
    <name evidence="7" type="primary">regA</name>
    <name evidence="7" type="ORF">TKV_c17840</name>
</gene>
<dbReference type="PANTHER" id="PTHR30146">
    <property type="entry name" value="LACI-RELATED TRANSCRIPTIONAL REPRESSOR"/>
    <property type="match status" value="1"/>
</dbReference>
<dbReference type="AlphaFoldDB" id="A0A097ASX3"/>
<evidence type="ECO:0000313" key="8">
    <source>
        <dbReference type="Proteomes" id="UP000029669"/>
    </source>
</evidence>
<sequence>MANIREVAKRAGVSVATVSRVLNGRDSVSEETKERVLKAIKELNYHPNLLGRNLRRSETKMILALMPNVSNPFYARVVKGIEDVAHKNGYNVMLCNTDSDINREKVYLEILKNRLADGVIFMAPTMSKEELTLIGENYPVVQCCEYIEGAGVSYVSIDNFSAAYKAVKHLIGLGHKRIGMISCENNFVSTKQREAGYKKALEDSGIEFDEKLIKYGDYSFKSGVRAAKQLLVVEERPTAIFAISDIMAIGAIRAIKEEGLKVPEDIAVVGFDDISFASMYDPMLTTISQPKYDLGCVAMELLIKHMSGKLEEPQRIFLEHELIIRESTVK</sequence>
<dbReference type="PROSITE" id="PS50943">
    <property type="entry name" value="HTH_CROC1"/>
    <property type="match status" value="1"/>
</dbReference>
<name>A0A097ASX3_THEKI</name>
<dbReference type="InterPro" id="IPR010982">
    <property type="entry name" value="Lambda_DNA-bd_dom_sf"/>
</dbReference>
<dbReference type="STRING" id="2325.TKV_c17840"/>
<dbReference type="InterPro" id="IPR001761">
    <property type="entry name" value="Peripla_BP/Lac1_sug-bd_dom"/>
</dbReference>